<dbReference type="PANTHER" id="PTHR34599">
    <property type="entry name" value="PEROXIDASE-RELATED"/>
    <property type="match status" value="1"/>
</dbReference>
<reference evidence="3 4" key="1">
    <citation type="submission" date="2019-07" db="EMBL/GenBank/DDBJ databases">
        <title>Caenimonas sedimenti sp. nov., isolated from activated sludge.</title>
        <authorList>
            <person name="Xu J."/>
        </authorList>
    </citation>
    <scope>NUCLEOTIDE SEQUENCE [LARGE SCALE GENOMIC DNA]</scope>
    <source>
        <strain evidence="3 4">HX-9-20</strain>
    </source>
</reference>
<proteinExistence type="predicted"/>
<feature type="chain" id="PRO_5022087034" evidence="1">
    <location>
        <begin position="23"/>
        <end position="399"/>
    </location>
</feature>
<gene>
    <name evidence="3" type="ORF">FN976_14905</name>
</gene>
<keyword evidence="3" id="KW-0560">Oxidoreductase</keyword>
<evidence type="ECO:0000313" key="4">
    <source>
        <dbReference type="Proteomes" id="UP000318199"/>
    </source>
</evidence>
<keyword evidence="4" id="KW-1185">Reference proteome</keyword>
<dbReference type="SUPFAM" id="SSF48317">
    <property type="entry name" value="Acid phosphatase/Vanadium-dependent haloperoxidase"/>
    <property type="match status" value="1"/>
</dbReference>
<keyword evidence="3" id="KW-0575">Peroxidase</keyword>
<dbReference type="InterPro" id="IPR036938">
    <property type="entry name" value="PAP2/HPO_sf"/>
</dbReference>
<dbReference type="InterPro" id="IPR055161">
    <property type="entry name" value="NapH1-like_2nd"/>
</dbReference>
<dbReference type="Proteomes" id="UP000318199">
    <property type="component" value="Unassembled WGS sequence"/>
</dbReference>
<dbReference type="Pfam" id="PF22778">
    <property type="entry name" value="VCPO_2nd"/>
    <property type="match status" value="1"/>
</dbReference>
<accession>A0A562ZPH5</accession>
<dbReference type="RefSeq" id="WP_145893837.1">
    <property type="nucleotide sequence ID" value="NZ_VOBQ01000012.1"/>
</dbReference>
<feature type="domain" description="Vanadium-dependent haloperoxidase NapH1-like second helical-bundle" evidence="2">
    <location>
        <begin position="244"/>
        <end position="384"/>
    </location>
</feature>
<dbReference type="PANTHER" id="PTHR34599:SF1">
    <property type="entry name" value="PHOSPHATIDIC ACID PHOSPHATASE TYPE 2_HALOPEROXIDASE DOMAIN-CONTAINING PROTEIN"/>
    <property type="match status" value="1"/>
</dbReference>
<dbReference type="InterPro" id="IPR052559">
    <property type="entry name" value="V-haloperoxidase"/>
</dbReference>
<organism evidence="3 4">
    <name type="scientific">Caenimonas sedimenti</name>
    <dbReference type="NCBI Taxonomy" id="2596921"/>
    <lineage>
        <taxon>Bacteria</taxon>
        <taxon>Pseudomonadati</taxon>
        <taxon>Pseudomonadota</taxon>
        <taxon>Betaproteobacteria</taxon>
        <taxon>Burkholderiales</taxon>
        <taxon>Comamonadaceae</taxon>
        <taxon>Caenimonas</taxon>
    </lineage>
</organism>
<dbReference type="Gene3D" id="1.10.606.20">
    <property type="match status" value="1"/>
</dbReference>
<evidence type="ECO:0000259" key="2">
    <source>
        <dbReference type="Pfam" id="PF22778"/>
    </source>
</evidence>
<comment type="caution">
    <text evidence="3">The sequence shown here is derived from an EMBL/GenBank/DDBJ whole genome shotgun (WGS) entry which is preliminary data.</text>
</comment>
<dbReference type="CDD" id="cd03398">
    <property type="entry name" value="PAP2_haloperoxidase"/>
    <property type="match status" value="1"/>
</dbReference>
<keyword evidence="1" id="KW-0732">Signal</keyword>
<dbReference type="EMBL" id="VOBQ01000012">
    <property type="protein sequence ID" value="TWO70281.1"/>
    <property type="molecule type" value="Genomic_DNA"/>
</dbReference>
<sequence>MKTLSRIALAASLLATFHGAQADAVTDWNTRTGDWMIEARLGTPPAIRISAIVQTAVFDALNNRAPGASADAAVAAAHRATLAKLMPAQEAAVGTAYQAALAAIADGPAKVAGIEAGEKAAAAVLAARADDGATAAERYRPATAPGAYVPTAVPAVPQWPQRKTWVLAKPDQFRAPPPPALTSPEWARDFNEVKTFGSRTSTVRNAEQTEIGRFWEFSLPPIYNGVVRSVAQAPGRDVLQNARLFAAAAQAMDDAMIAVWDSKYHYNFWRPITAIRNGDADGNDATERDAGWAPLIDAPLHPEYPSAHSILAAAVGTVLKAETLGAAVPALSTTSPSAKGVTRRWTRIDDFMNEVAQARVYEGIHYRFSTDAGLAMGRKVGEAAVRKHFGAAAVAAVAQ</sequence>
<name>A0A562ZPH5_9BURK</name>
<protein>
    <submittedName>
        <fullName evidence="3">Vanadium-dependent haloperoxidase</fullName>
    </submittedName>
</protein>
<dbReference type="OrthoDB" id="9771961at2"/>
<evidence type="ECO:0000313" key="3">
    <source>
        <dbReference type="EMBL" id="TWO70281.1"/>
    </source>
</evidence>
<evidence type="ECO:0000256" key="1">
    <source>
        <dbReference type="SAM" id="SignalP"/>
    </source>
</evidence>
<dbReference type="GO" id="GO:0004601">
    <property type="term" value="F:peroxidase activity"/>
    <property type="evidence" value="ECO:0007669"/>
    <property type="project" value="UniProtKB-KW"/>
</dbReference>
<dbReference type="AlphaFoldDB" id="A0A562ZPH5"/>
<feature type="signal peptide" evidence="1">
    <location>
        <begin position="1"/>
        <end position="22"/>
    </location>
</feature>